<accession>A0A369Q803</accession>
<dbReference type="Pfam" id="PF23844">
    <property type="entry name" value="NCTSP_N"/>
    <property type="match status" value="1"/>
</dbReference>
<dbReference type="AlphaFoldDB" id="A0A369Q803"/>
<feature type="domain" description="Non-contractile tail sheath TIM barrel" evidence="3">
    <location>
        <begin position="210"/>
        <end position="556"/>
    </location>
</feature>
<proteinExistence type="predicted"/>
<dbReference type="Pfam" id="PF23845">
    <property type="entry name" value="TIM-barrel_NCTSP"/>
    <property type="match status" value="1"/>
</dbReference>
<comment type="caution">
    <text evidence="4">The sequence shown here is derived from an EMBL/GenBank/DDBJ whole genome shotgun (WGS) entry which is preliminary data.</text>
</comment>
<dbReference type="OrthoDB" id="1685145at2"/>
<feature type="domain" description="DUF2460" evidence="1">
    <location>
        <begin position="571"/>
        <end position="774"/>
    </location>
</feature>
<evidence type="ECO:0000259" key="1">
    <source>
        <dbReference type="Pfam" id="PF09343"/>
    </source>
</evidence>
<dbReference type="InterPro" id="IPR057122">
    <property type="entry name" value="TIM-barrel_NCTSP"/>
</dbReference>
<evidence type="ECO:0000313" key="4">
    <source>
        <dbReference type="EMBL" id="RDC61011.1"/>
    </source>
</evidence>
<evidence type="ECO:0000259" key="2">
    <source>
        <dbReference type="Pfam" id="PF23844"/>
    </source>
</evidence>
<name>A0A369Q803_9SPHN</name>
<dbReference type="Pfam" id="PF09343">
    <property type="entry name" value="DUF2460"/>
    <property type="match status" value="1"/>
</dbReference>
<keyword evidence="5" id="KW-1185">Reference proteome</keyword>
<evidence type="ECO:0000259" key="3">
    <source>
        <dbReference type="Pfam" id="PF23845"/>
    </source>
</evidence>
<evidence type="ECO:0000313" key="5">
    <source>
        <dbReference type="Proteomes" id="UP000253727"/>
    </source>
</evidence>
<evidence type="ECO:0008006" key="6">
    <source>
        <dbReference type="Google" id="ProtNLM"/>
    </source>
</evidence>
<dbReference type="InterPro" id="IPR011740">
    <property type="entry name" value="DUF2460"/>
</dbReference>
<dbReference type="Proteomes" id="UP000253727">
    <property type="component" value="Unassembled WGS sequence"/>
</dbReference>
<dbReference type="InterPro" id="IPR057102">
    <property type="entry name" value="NCTSP_N"/>
</dbReference>
<gene>
    <name evidence="4" type="ORF">HME9302_02228</name>
</gene>
<protein>
    <recommendedName>
        <fullName evidence="6">TIGR02217 family protein</fullName>
    </recommendedName>
</protein>
<dbReference type="NCBIfam" id="TIGR02217">
    <property type="entry name" value="chp_TIGR02217"/>
    <property type="match status" value="1"/>
</dbReference>
<feature type="domain" description="Non-contractile tail sheath N-terminal" evidence="2">
    <location>
        <begin position="17"/>
        <end position="205"/>
    </location>
</feature>
<sequence length="777" mass="85582">MAFWLARDPRGQTTDFIQRFDPRFWTVNFPRPMMASVVTTGPDALRVDCEFHHEGELAGLIWESEDTLDHPLLAYVTDKDYSRTVLRFDWQSSGLVPLDQPNGPTLTIEGRDETGASRSWYVRLWNYAVGSPVSATVTLPFSELQSGYTLPGEAVVPSSIDRMFISLAPPGYEAGGTDRLPARTDASVTLSNIVCEGDRPMLSIGDVMLPPHGEQIATAYDDALNQTPQRLLRIIRALGYRGSVLHYVGMSHFYRLAPDYQGKLLAAIDGTLCTPAISWHAAFFAECKTLGFEAIASLSYELFAADCHHSWQQLAFDGEQARTGWVPPSALLTPARTQVNDWLQAVAKNFVNLMKASDLPVRFQIGEPWWWVTPNTCKPCIYDYFVKQLAGGSVPLITDIRGPKTSEEQDYLDFAGSVLADSTLALADVVRAEGGPDTEVLLLAFTPTVLDPAVPELRRANLPEAWAYPAFDRLQLEDYDWLTAGADALRRTAYETVDARLGYPLDKQDYLSGFVLKESDADEYWLRIDAGLDEAASRGITRRFVWALPQISRDGYTRLAASQEDQVQAFDDVLYPLALGRDAGVSPEFSTSVVVTASGHERRNSLWSDARLRFDVGPGIRSQDELGTLISFFRARRGAARGFRLADPFDFSSNGMTGSPTMLDQQIGIGDGLRASYALVKHYGEDAGTEPQIRPITRARIETVAISVDGVANTDWMLDSGGLVTFSNAPAEGAIIRAGFLFDVPVRFAEDRIDITGAAFTAGEAPSIPLVEIREAV</sequence>
<dbReference type="EMBL" id="QBKA01000002">
    <property type="protein sequence ID" value="RDC61011.1"/>
    <property type="molecule type" value="Genomic_DNA"/>
</dbReference>
<reference evidence="4 5" key="1">
    <citation type="submission" date="2018-04" db="EMBL/GenBank/DDBJ databases">
        <title>Altererythrobacter sp. HME9302 genome sequencing and assembly.</title>
        <authorList>
            <person name="Kang H."/>
            <person name="Kim H."/>
            <person name="Joh K."/>
        </authorList>
    </citation>
    <scope>NUCLEOTIDE SEQUENCE [LARGE SCALE GENOMIC DNA]</scope>
    <source>
        <strain evidence="4 5">HME9302</strain>
    </source>
</reference>
<dbReference type="RefSeq" id="WP_115367049.1">
    <property type="nucleotide sequence ID" value="NZ_QBKA01000002.1"/>
</dbReference>
<organism evidence="4 5">
    <name type="scientific">Alteripontixanthobacter maritimus</name>
    <dbReference type="NCBI Taxonomy" id="2161824"/>
    <lineage>
        <taxon>Bacteria</taxon>
        <taxon>Pseudomonadati</taxon>
        <taxon>Pseudomonadota</taxon>
        <taxon>Alphaproteobacteria</taxon>
        <taxon>Sphingomonadales</taxon>
        <taxon>Erythrobacteraceae</taxon>
        <taxon>Alteripontixanthobacter</taxon>
    </lineage>
</organism>